<comment type="caution">
    <text evidence="2">The sequence shown here is derived from an EMBL/GenBank/DDBJ whole genome shotgun (WGS) entry which is preliminary data.</text>
</comment>
<name>A0ABN9Y962_9DINO</name>
<feature type="non-terminal residue" evidence="2">
    <location>
        <position position="1"/>
    </location>
</feature>
<accession>A0ABN9Y962</accession>
<dbReference type="Proteomes" id="UP001189429">
    <property type="component" value="Unassembled WGS sequence"/>
</dbReference>
<proteinExistence type="predicted"/>
<evidence type="ECO:0000313" key="2">
    <source>
        <dbReference type="EMBL" id="CAK0909220.1"/>
    </source>
</evidence>
<reference evidence="2" key="1">
    <citation type="submission" date="2023-10" db="EMBL/GenBank/DDBJ databases">
        <authorList>
            <person name="Chen Y."/>
            <person name="Shah S."/>
            <person name="Dougan E. K."/>
            <person name="Thang M."/>
            <person name="Chan C."/>
        </authorList>
    </citation>
    <scope>NUCLEOTIDE SEQUENCE [LARGE SCALE GENOMIC DNA]</scope>
</reference>
<dbReference type="EMBL" id="CAUYUJ010022159">
    <property type="protein sequence ID" value="CAK0909220.1"/>
    <property type="molecule type" value="Genomic_DNA"/>
</dbReference>
<organism evidence="2 3">
    <name type="scientific">Prorocentrum cordatum</name>
    <dbReference type="NCBI Taxonomy" id="2364126"/>
    <lineage>
        <taxon>Eukaryota</taxon>
        <taxon>Sar</taxon>
        <taxon>Alveolata</taxon>
        <taxon>Dinophyceae</taxon>
        <taxon>Prorocentrales</taxon>
        <taxon>Prorocentraceae</taxon>
        <taxon>Prorocentrum</taxon>
    </lineage>
</organism>
<keyword evidence="3" id="KW-1185">Reference proteome</keyword>
<evidence type="ECO:0000313" key="3">
    <source>
        <dbReference type="Proteomes" id="UP001189429"/>
    </source>
</evidence>
<gene>
    <name evidence="2" type="ORF">PCOR1329_LOCUS83693</name>
</gene>
<sequence>QLKVAERIMWKKGPSHREYARTKEAEKRDEEFARQGRILAEALAPGLQAAMASAVTNTAPTVEFPPPPPQTAPTSGSSGAAPAGAVAPVGTAPEVLTPLQRHLICAELDHKAKLTEGTLEELIKEIGSKWSQRAVAQRLDEGIKRMGGPTTK</sequence>
<feature type="region of interest" description="Disordered" evidence="1">
    <location>
        <begin position="58"/>
        <end position="86"/>
    </location>
</feature>
<protein>
    <submittedName>
        <fullName evidence="2">Uncharacterized protein</fullName>
    </submittedName>
</protein>
<feature type="non-terminal residue" evidence="2">
    <location>
        <position position="152"/>
    </location>
</feature>
<feature type="compositionally biased region" description="Low complexity" evidence="1">
    <location>
        <begin position="72"/>
        <end position="86"/>
    </location>
</feature>
<evidence type="ECO:0000256" key="1">
    <source>
        <dbReference type="SAM" id="MobiDB-lite"/>
    </source>
</evidence>